<name>A0ABR0A9K2_9CRUS</name>
<accession>A0ABR0A9K2</accession>
<organism evidence="3 4">
    <name type="scientific">Daphnia magna</name>
    <dbReference type="NCBI Taxonomy" id="35525"/>
    <lineage>
        <taxon>Eukaryota</taxon>
        <taxon>Metazoa</taxon>
        <taxon>Ecdysozoa</taxon>
        <taxon>Arthropoda</taxon>
        <taxon>Crustacea</taxon>
        <taxon>Branchiopoda</taxon>
        <taxon>Diplostraca</taxon>
        <taxon>Cladocera</taxon>
        <taxon>Anomopoda</taxon>
        <taxon>Daphniidae</taxon>
        <taxon>Daphnia</taxon>
    </lineage>
</organism>
<proteinExistence type="predicted"/>
<dbReference type="EMBL" id="JAOYFB010000036">
    <property type="protein sequence ID" value="KAK4021816.1"/>
    <property type="molecule type" value="Genomic_DNA"/>
</dbReference>
<evidence type="ECO:0000313" key="4">
    <source>
        <dbReference type="Proteomes" id="UP001234178"/>
    </source>
</evidence>
<dbReference type="Proteomes" id="UP001234178">
    <property type="component" value="Unassembled WGS sequence"/>
</dbReference>
<feature type="region of interest" description="Disordered" evidence="2">
    <location>
        <begin position="1"/>
        <end position="57"/>
    </location>
</feature>
<evidence type="ECO:0000256" key="2">
    <source>
        <dbReference type="SAM" id="MobiDB-lite"/>
    </source>
</evidence>
<sequence length="323" mass="36166">MSPTKNTDDKHGAAKNTEEIKGRKSILVNDPYPKARHSLNFQSDKTAEKRPLNNGDTEVALSSEEEINVLRVKIKRLEEKLAKAGAQRNVIVTIETKVISLEKQLNRMAEKLGDNHMSIQEAMKSISPVPPILSPPRAPSTPNSLQDLAQVPLRKQQKGSQPAMMVNVVDLRRTAGRMRAAQPQVNFCVKEISSGFISDAELAKLSLSGPKSPTKQDEEAKEKLPENIKLSITGNFVNFCRVLNIQVLINHFVIDRLKVWHGAKLDQRNVNSAFTARFGGANTNQRKQEEKHTSTVDPDKNIFLNGPVRRMLFHVLEEILVYL</sequence>
<keyword evidence="4" id="KW-1185">Reference proteome</keyword>
<feature type="coiled-coil region" evidence="1">
    <location>
        <begin position="60"/>
        <end position="111"/>
    </location>
</feature>
<reference evidence="3 4" key="1">
    <citation type="journal article" date="2023" name="Nucleic Acids Res.">
        <title>The hologenome of Daphnia magna reveals possible DNA methylation and microbiome-mediated evolution of the host genome.</title>
        <authorList>
            <person name="Chaturvedi A."/>
            <person name="Li X."/>
            <person name="Dhandapani V."/>
            <person name="Marshall H."/>
            <person name="Kissane S."/>
            <person name="Cuenca-Cambronero M."/>
            <person name="Asole G."/>
            <person name="Calvet F."/>
            <person name="Ruiz-Romero M."/>
            <person name="Marangio P."/>
            <person name="Guigo R."/>
            <person name="Rago D."/>
            <person name="Mirbahai L."/>
            <person name="Eastwood N."/>
            <person name="Colbourne J.K."/>
            <person name="Zhou J."/>
            <person name="Mallon E."/>
            <person name="Orsini L."/>
        </authorList>
    </citation>
    <scope>NUCLEOTIDE SEQUENCE [LARGE SCALE GENOMIC DNA]</scope>
    <source>
        <strain evidence="3">LRV0_1</strain>
    </source>
</reference>
<protein>
    <recommendedName>
        <fullName evidence="5">BEN domain-containing protein</fullName>
    </recommendedName>
</protein>
<evidence type="ECO:0000313" key="3">
    <source>
        <dbReference type="EMBL" id="KAK4021816.1"/>
    </source>
</evidence>
<comment type="caution">
    <text evidence="3">The sequence shown here is derived from an EMBL/GenBank/DDBJ whole genome shotgun (WGS) entry which is preliminary data.</text>
</comment>
<evidence type="ECO:0000256" key="1">
    <source>
        <dbReference type="SAM" id="Coils"/>
    </source>
</evidence>
<feature type="compositionally biased region" description="Basic and acidic residues" evidence="2">
    <location>
        <begin position="1"/>
        <end position="22"/>
    </location>
</feature>
<gene>
    <name evidence="3" type="ORF">OUZ56_003725</name>
</gene>
<keyword evidence="1" id="KW-0175">Coiled coil</keyword>
<evidence type="ECO:0008006" key="5">
    <source>
        <dbReference type="Google" id="ProtNLM"/>
    </source>
</evidence>